<organism evidence="2 3">
    <name type="scientific">Mycena rosella</name>
    <name type="common">Pink bonnet</name>
    <name type="synonym">Agaricus rosellus</name>
    <dbReference type="NCBI Taxonomy" id="1033263"/>
    <lineage>
        <taxon>Eukaryota</taxon>
        <taxon>Fungi</taxon>
        <taxon>Dikarya</taxon>
        <taxon>Basidiomycota</taxon>
        <taxon>Agaricomycotina</taxon>
        <taxon>Agaricomycetes</taxon>
        <taxon>Agaricomycetidae</taxon>
        <taxon>Agaricales</taxon>
        <taxon>Marasmiineae</taxon>
        <taxon>Mycenaceae</taxon>
        <taxon>Mycena</taxon>
    </lineage>
</organism>
<feature type="compositionally biased region" description="Basic and acidic residues" evidence="1">
    <location>
        <begin position="214"/>
        <end position="226"/>
    </location>
</feature>
<accession>A0AAD7E158</accession>
<sequence>MPIGRVVNSAYVTDSEPDKARKLSDFVEGAWASSSWSETMAILTGVPPGRLLHFFPKVVQNVESRTMARVSKIILTISRIPIRNGCQASQEAPTLTNNPEEAVDVDMPLESNSDSEKSATAQSEPDDTDDEDDLEVGGNLSTWRKQELEKKERLRKEREEAEDTRHKVKTTGILDFFGPRKQGPEVVSRAVWSDSDAEEDHYLALEFPAADGEVDVREEQETKETDSLEGGEA</sequence>
<feature type="region of interest" description="Disordered" evidence="1">
    <location>
        <begin position="109"/>
        <end position="166"/>
    </location>
</feature>
<evidence type="ECO:0000256" key="1">
    <source>
        <dbReference type="SAM" id="MobiDB-lite"/>
    </source>
</evidence>
<feature type="region of interest" description="Disordered" evidence="1">
    <location>
        <begin position="174"/>
        <end position="193"/>
    </location>
</feature>
<reference evidence="2" key="1">
    <citation type="submission" date="2023-03" db="EMBL/GenBank/DDBJ databases">
        <title>Massive genome expansion in bonnet fungi (Mycena s.s.) driven by repeated elements and novel gene families across ecological guilds.</title>
        <authorList>
            <consortium name="Lawrence Berkeley National Laboratory"/>
            <person name="Harder C.B."/>
            <person name="Miyauchi S."/>
            <person name="Viragh M."/>
            <person name="Kuo A."/>
            <person name="Thoen E."/>
            <person name="Andreopoulos B."/>
            <person name="Lu D."/>
            <person name="Skrede I."/>
            <person name="Drula E."/>
            <person name="Henrissat B."/>
            <person name="Morin E."/>
            <person name="Kohler A."/>
            <person name="Barry K."/>
            <person name="LaButti K."/>
            <person name="Morin E."/>
            <person name="Salamov A."/>
            <person name="Lipzen A."/>
            <person name="Mereny Z."/>
            <person name="Hegedus B."/>
            <person name="Baldrian P."/>
            <person name="Stursova M."/>
            <person name="Weitz H."/>
            <person name="Taylor A."/>
            <person name="Grigoriev I.V."/>
            <person name="Nagy L.G."/>
            <person name="Martin F."/>
            <person name="Kauserud H."/>
        </authorList>
    </citation>
    <scope>NUCLEOTIDE SEQUENCE</scope>
    <source>
        <strain evidence="2">CBHHK067</strain>
    </source>
</reference>
<name>A0AAD7E158_MYCRO</name>
<comment type="caution">
    <text evidence="2">The sequence shown here is derived from an EMBL/GenBank/DDBJ whole genome shotgun (WGS) entry which is preliminary data.</text>
</comment>
<dbReference type="Proteomes" id="UP001221757">
    <property type="component" value="Unassembled WGS sequence"/>
</dbReference>
<feature type="compositionally biased region" description="Basic and acidic residues" evidence="1">
    <location>
        <begin position="144"/>
        <end position="165"/>
    </location>
</feature>
<proteinExistence type="predicted"/>
<feature type="compositionally biased region" description="Acidic residues" evidence="1">
    <location>
        <begin position="124"/>
        <end position="135"/>
    </location>
</feature>
<protein>
    <submittedName>
        <fullName evidence="2">Uncharacterized protein</fullName>
    </submittedName>
</protein>
<evidence type="ECO:0000313" key="3">
    <source>
        <dbReference type="Proteomes" id="UP001221757"/>
    </source>
</evidence>
<dbReference type="EMBL" id="JARKIE010000012">
    <property type="protein sequence ID" value="KAJ7703566.1"/>
    <property type="molecule type" value="Genomic_DNA"/>
</dbReference>
<feature type="region of interest" description="Disordered" evidence="1">
    <location>
        <begin position="206"/>
        <end position="233"/>
    </location>
</feature>
<gene>
    <name evidence="2" type="ORF">B0H17DRAFT_1127192</name>
</gene>
<dbReference type="AlphaFoldDB" id="A0AAD7E158"/>
<evidence type="ECO:0000313" key="2">
    <source>
        <dbReference type="EMBL" id="KAJ7703566.1"/>
    </source>
</evidence>
<keyword evidence="3" id="KW-1185">Reference proteome</keyword>